<feature type="domain" description="VWFA" evidence="1">
    <location>
        <begin position="83"/>
        <end position="275"/>
    </location>
</feature>
<sequence length="301" mass="34749">MPDPLPTNPTELARFGKLELIARQLVEGLMMGRHRSPFKGSSVEFVEHREYYPGDEIRHIDWRAYGKTGRYYIKEFEDETNLRAHLLVDASGSMSYSGSTLSKFDYARMLTAAVAWLLLGQRDSVGMVTFDSKLREQLRPSSNRDIFRQITHVLEETEPGKDTSLTSVIEEILPTIKRRSLLVLISDCFDGLDKLEPTLQRLRHARHEVIIFRIAAPEEIDFPFDRPTQFRNLEVADQRLLVDPARLRKEYLRQYAEFSDGLEKVCGMLGIEHRLIRTSDPLQEVLGGWLAERMALQASRR</sequence>
<dbReference type="InterPro" id="IPR002881">
    <property type="entry name" value="DUF58"/>
</dbReference>
<dbReference type="PANTHER" id="PTHR33608:SF7">
    <property type="entry name" value="DUF58 DOMAIN-CONTAINING PROTEIN"/>
    <property type="match status" value="1"/>
</dbReference>
<organism evidence="2 3">
    <name type="scientific">Fuerstiella marisgermanici</name>
    <dbReference type="NCBI Taxonomy" id="1891926"/>
    <lineage>
        <taxon>Bacteria</taxon>
        <taxon>Pseudomonadati</taxon>
        <taxon>Planctomycetota</taxon>
        <taxon>Planctomycetia</taxon>
        <taxon>Planctomycetales</taxon>
        <taxon>Planctomycetaceae</taxon>
        <taxon>Fuerstiella</taxon>
    </lineage>
</organism>
<dbReference type="PROSITE" id="PS50234">
    <property type="entry name" value="VWFA"/>
    <property type="match status" value="1"/>
</dbReference>
<dbReference type="STRING" id="1891926.Fuma_05301"/>
<name>A0A1P8WNL0_9PLAN</name>
<dbReference type="SUPFAM" id="SSF53300">
    <property type="entry name" value="vWA-like"/>
    <property type="match status" value="1"/>
</dbReference>
<accession>A0A1P8WNL0</accession>
<gene>
    <name evidence="2" type="ORF">Fuma_05301</name>
</gene>
<evidence type="ECO:0000259" key="1">
    <source>
        <dbReference type="PROSITE" id="PS50234"/>
    </source>
</evidence>
<dbReference type="InterPro" id="IPR036465">
    <property type="entry name" value="vWFA_dom_sf"/>
</dbReference>
<dbReference type="OrthoDB" id="9780819at2"/>
<dbReference type="PANTHER" id="PTHR33608">
    <property type="entry name" value="BLL2464 PROTEIN"/>
    <property type="match status" value="1"/>
</dbReference>
<dbReference type="RefSeq" id="WP_077026780.1">
    <property type="nucleotide sequence ID" value="NZ_CP017641.1"/>
</dbReference>
<dbReference type="Gene3D" id="3.40.50.410">
    <property type="entry name" value="von Willebrand factor, type A domain"/>
    <property type="match status" value="1"/>
</dbReference>
<dbReference type="KEGG" id="fmr:Fuma_05301"/>
<dbReference type="Proteomes" id="UP000187735">
    <property type="component" value="Chromosome"/>
</dbReference>
<protein>
    <recommendedName>
        <fullName evidence="1">VWFA domain-containing protein</fullName>
    </recommendedName>
</protein>
<reference evidence="2 3" key="1">
    <citation type="journal article" date="2016" name="Front. Microbiol.">
        <title>Fuerstia marisgermanicae gen. nov., sp. nov., an Unusual Member of the Phylum Planctomycetes from the German Wadden Sea.</title>
        <authorList>
            <person name="Kohn T."/>
            <person name="Heuer A."/>
            <person name="Jogler M."/>
            <person name="Vollmers J."/>
            <person name="Boedeker C."/>
            <person name="Bunk B."/>
            <person name="Rast P."/>
            <person name="Borchert D."/>
            <person name="Glockner I."/>
            <person name="Freese H.M."/>
            <person name="Klenk H.P."/>
            <person name="Overmann J."/>
            <person name="Kaster A.K."/>
            <person name="Rohde M."/>
            <person name="Wiegand S."/>
            <person name="Jogler C."/>
        </authorList>
    </citation>
    <scope>NUCLEOTIDE SEQUENCE [LARGE SCALE GENOMIC DNA]</scope>
    <source>
        <strain evidence="2 3">NH11</strain>
    </source>
</reference>
<dbReference type="Pfam" id="PF01882">
    <property type="entry name" value="DUF58"/>
    <property type="match status" value="1"/>
</dbReference>
<dbReference type="InterPro" id="IPR002035">
    <property type="entry name" value="VWF_A"/>
</dbReference>
<dbReference type="AlphaFoldDB" id="A0A1P8WNL0"/>
<dbReference type="EMBL" id="CP017641">
    <property type="protein sequence ID" value="APZ95642.1"/>
    <property type="molecule type" value="Genomic_DNA"/>
</dbReference>
<keyword evidence="3" id="KW-1185">Reference proteome</keyword>
<evidence type="ECO:0000313" key="2">
    <source>
        <dbReference type="EMBL" id="APZ95642.1"/>
    </source>
</evidence>
<proteinExistence type="predicted"/>
<dbReference type="SMART" id="SM00327">
    <property type="entry name" value="VWA"/>
    <property type="match status" value="1"/>
</dbReference>
<evidence type="ECO:0000313" key="3">
    <source>
        <dbReference type="Proteomes" id="UP000187735"/>
    </source>
</evidence>